<evidence type="ECO:0000313" key="11">
    <source>
        <dbReference type="EMBL" id="NDV34669.1"/>
    </source>
</evidence>
<dbReference type="PANTHER" id="PTHR19957:SF3">
    <property type="entry name" value="SYNTAXIN-5"/>
    <property type="match status" value="1"/>
</dbReference>
<dbReference type="GO" id="GO:0006906">
    <property type="term" value="P:vesicle fusion"/>
    <property type="evidence" value="ECO:0007669"/>
    <property type="project" value="TreeGrafter"/>
</dbReference>
<sequence>MALINKKASEIGRKTSLTTQELKKLTELARCNMAFGDPAAQIEHLTVTITRDINHIKAEIEQLEQLIARHAAKNQAADHSASVIHSLNTDLLRTTIGLNDALQLRNRNLKAQEERRSKLVGERRPGQLPAPKYIPIINDEEDQGNGDDVVIQFNNLQANDLIINRANAVREIEVHITEIQAIFKKLASLVALQNEQIQRIGDNVDTTMIHSESALQELLKYLQGMSSDRWLIIKVFVIIMFFLFLWFMFFA</sequence>
<keyword evidence="7 9" id="KW-0472">Membrane</keyword>
<dbReference type="InterPro" id="IPR045242">
    <property type="entry name" value="Syntaxin"/>
</dbReference>
<dbReference type="SMART" id="SM00397">
    <property type="entry name" value="t_SNARE"/>
    <property type="match status" value="1"/>
</dbReference>
<evidence type="ECO:0000256" key="8">
    <source>
        <dbReference type="SAM" id="Coils"/>
    </source>
</evidence>
<reference evidence="11" key="1">
    <citation type="journal article" date="2020" name="J. Eukaryot. Microbiol.">
        <title>De novo Sequencing, Assembly and Annotation of the Transcriptome for the Free-Living Testate Amoeba Arcella intermedia.</title>
        <authorList>
            <person name="Ribeiro G.M."/>
            <person name="Porfirio-Sousa A.L."/>
            <person name="Maurer-Alcala X.X."/>
            <person name="Katz L.A."/>
            <person name="Lahr D.J.G."/>
        </authorList>
    </citation>
    <scope>NUCLEOTIDE SEQUENCE</scope>
</reference>
<dbReference type="AlphaFoldDB" id="A0A6B2LCB2"/>
<dbReference type="InterPro" id="IPR010989">
    <property type="entry name" value="SNARE"/>
</dbReference>
<evidence type="ECO:0000256" key="9">
    <source>
        <dbReference type="SAM" id="Phobius"/>
    </source>
</evidence>
<evidence type="ECO:0000256" key="1">
    <source>
        <dbReference type="ARBA" id="ARBA00004211"/>
    </source>
</evidence>
<keyword evidence="6 8" id="KW-0175">Coiled coil</keyword>
<accession>A0A6B2LCB2</accession>
<dbReference type="Gene3D" id="1.20.58.70">
    <property type="match status" value="1"/>
</dbReference>
<name>A0A6B2LCB2_9EUKA</name>
<feature type="transmembrane region" description="Helical" evidence="9">
    <location>
        <begin position="230"/>
        <end position="249"/>
    </location>
</feature>
<comment type="similarity">
    <text evidence="2">Belongs to the syntaxin family.</text>
</comment>
<proteinExistence type="inferred from homology"/>
<dbReference type="GO" id="GO:0031201">
    <property type="term" value="C:SNARE complex"/>
    <property type="evidence" value="ECO:0007669"/>
    <property type="project" value="TreeGrafter"/>
</dbReference>
<feature type="domain" description="T-SNARE coiled-coil homology" evidence="10">
    <location>
        <begin position="159"/>
        <end position="221"/>
    </location>
</feature>
<evidence type="ECO:0000256" key="6">
    <source>
        <dbReference type="ARBA" id="ARBA00023054"/>
    </source>
</evidence>
<dbReference type="GO" id="GO:0006888">
    <property type="term" value="P:endoplasmic reticulum to Golgi vesicle-mediated transport"/>
    <property type="evidence" value="ECO:0007669"/>
    <property type="project" value="TreeGrafter"/>
</dbReference>
<dbReference type="Pfam" id="PF05739">
    <property type="entry name" value="SNARE"/>
    <property type="match status" value="1"/>
</dbReference>
<dbReference type="CDD" id="cd15844">
    <property type="entry name" value="SNARE_syntaxin5"/>
    <property type="match status" value="1"/>
</dbReference>
<dbReference type="GO" id="GO:0048278">
    <property type="term" value="P:vesicle docking"/>
    <property type="evidence" value="ECO:0007669"/>
    <property type="project" value="TreeGrafter"/>
</dbReference>
<evidence type="ECO:0000256" key="7">
    <source>
        <dbReference type="ARBA" id="ARBA00023136"/>
    </source>
</evidence>
<dbReference type="GO" id="GO:0000139">
    <property type="term" value="C:Golgi membrane"/>
    <property type="evidence" value="ECO:0007669"/>
    <property type="project" value="TreeGrafter"/>
</dbReference>
<dbReference type="EMBL" id="GIBP01005700">
    <property type="protein sequence ID" value="NDV34669.1"/>
    <property type="molecule type" value="Transcribed_RNA"/>
</dbReference>
<protein>
    <recommendedName>
        <fullName evidence="10">t-SNARE coiled-coil homology domain-containing protein</fullName>
    </recommendedName>
</protein>
<comment type="subcellular location">
    <subcellularLocation>
        <location evidence="1">Membrane</location>
        <topology evidence="1">Single-pass type IV membrane protein</topology>
    </subcellularLocation>
</comment>
<dbReference type="PANTHER" id="PTHR19957">
    <property type="entry name" value="SYNTAXIN"/>
    <property type="match status" value="1"/>
</dbReference>
<evidence type="ECO:0000256" key="2">
    <source>
        <dbReference type="ARBA" id="ARBA00009063"/>
    </source>
</evidence>
<feature type="coiled-coil region" evidence="8">
    <location>
        <begin position="53"/>
        <end position="80"/>
    </location>
</feature>
<dbReference type="GO" id="GO:0005484">
    <property type="term" value="F:SNAP receptor activity"/>
    <property type="evidence" value="ECO:0007669"/>
    <property type="project" value="TreeGrafter"/>
</dbReference>
<keyword evidence="5 9" id="KW-1133">Transmembrane helix</keyword>
<evidence type="ECO:0000256" key="3">
    <source>
        <dbReference type="ARBA" id="ARBA00022448"/>
    </source>
</evidence>
<dbReference type="GO" id="GO:0006886">
    <property type="term" value="P:intracellular protein transport"/>
    <property type="evidence" value="ECO:0007669"/>
    <property type="project" value="TreeGrafter"/>
</dbReference>
<dbReference type="PROSITE" id="PS50192">
    <property type="entry name" value="T_SNARE"/>
    <property type="match status" value="1"/>
</dbReference>
<keyword evidence="3" id="KW-0813">Transport</keyword>
<evidence type="ECO:0000256" key="5">
    <source>
        <dbReference type="ARBA" id="ARBA00022989"/>
    </source>
</evidence>
<dbReference type="GO" id="GO:0000149">
    <property type="term" value="F:SNARE binding"/>
    <property type="evidence" value="ECO:0007669"/>
    <property type="project" value="TreeGrafter"/>
</dbReference>
<dbReference type="SUPFAM" id="SSF47661">
    <property type="entry name" value="t-snare proteins"/>
    <property type="match status" value="1"/>
</dbReference>
<organism evidence="11">
    <name type="scientific">Arcella intermedia</name>
    <dbReference type="NCBI Taxonomy" id="1963864"/>
    <lineage>
        <taxon>Eukaryota</taxon>
        <taxon>Amoebozoa</taxon>
        <taxon>Tubulinea</taxon>
        <taxon>Elardia</taxon>
        <taxon>Arcellinida</taxon>
        <taxon>Sphaerothecina</taxon>
        <taxon>Arcellidae</taxon>
        <taxon>Arcella</taxon>
    </lineage>
</organism>
<keyword evidence="4 9" id="KW-0812">Transmembrane</keyword>
<evidence type="ECO:0000259" key="10">
    <source>
        <dbReference type="PROSITE" id="PS50192"/>
    </source>
</evidence>
<dbReference type="InterPro" id="IPR000727">
    <property type="entry name" value="T_SNARE_dom"/>
</dbReference>
<evidence type="ECO:0000256" key="4">
    <source>
        <dbReference type="ARBA" id="ARBA00022692"/>
    </source>
</evidence>